<evidence type="ECO:0000256" key="7">
    <source>
        <dbReference type="ARBA" id="ARBA00042026"/>
    </source>
</evidence>
<dbReference type="GO" id="GO:0016404">
    <property type="term" value="F:15-hydroxyprostaglandin dehydrogenase (NAD+) activity"/>
    <property type="evidence" value="ECO:0007669"/>
    <property type="project" value="UniProtKB-EC"/>
</dbReference>
<evidence type="ECO:0000256" key="20">
    <source>
        <dbReference type="ARBA" id="ARBA00049151"/>
    </source>
</evidence>
<evidence type="ECO:0000256" key="4">
    <source>
        <dbReference type="ARBA" id="ARBA00039060"/>
    </source>
</evidence>
<evidence type="ECO:0000256" key="3">
    <source>
        <dbReference type="ARBA" id="ARBA00038968"/>
    </source>
</evidence>
<dbReference type="InterPro" id="IPR036291">
    <property type="entry name" value="NAD(P)-bd_dom_sf"/>
</dbReference>
<evidence type="ECO:0000256" key="6">
    <source>
        <dbReference type="ARBA" id="ARBA00041812"/>
    </source>
</evidence>
<protein>
    <recommendedName>
        <fullName evidence="5">15-hydroxyprostaglandin dehydrogenase [NAD(+)]</fullName>
        <ecNumber evidence="3">1.1.1.141</ecNumber>
        <ecNumber evidence="4">1.1.1.232</ecNumber>
    </recommendedName>
    <alternativeName>
        <fullName evidence="7">Eicosanoid/docosanoid dehydrogenase [NAD(+)]</fullName>
    </alternativeName>
    <alternativeName>
        <fullName evidence="6">Prostaglandin dehydrogenase 1</fullName>
    </alternativeName>
</protein>
<evidence type="ECO:0000256" key="8">
    <source>
        <dbReference type="ARBA" id="ARBA00045705"/>
    </source>
</evidence>
<evidence type="ECO:0000256" key="22">
    <source>
        <dbReference type="RuleBase" id="RU000363"/>
    </source>
</evidence>
<dbReference type="EC" id="1.1.1.232" evidence="4"/>
<keyword evidence="2" id="KW-0560">Oxidoreductase</keyword>
<dbReference type="EC" id="1.1.1.141" evidence="3"/>
<organism evidence="23">
    <name type="scientific">Leptochiton asellus</name>
    <dbReference type="NCBI Taxonomy" id="211853"/>
    <lineage>
        <taxon>Eukaryota</taxon>
        <taxon>Metazoa</taxon>
        <taxon>Spiralia</taxon>
        <taxon>Lophotrochozoa</taxon>
        <taxon>Mollusca</taxon>
        <taxon>Polyplacophora</taxon>
        <taxon>Neoloricata</taxon>
        <taxon>Lepidopleurida</taxon>
        <taxon>Lepidopleuridae</taxon>
        <taxon>Leptochiton</taxon>
    </lineage>
</organism>
<evidence type="ECO:0000313" key="23">
    <source>
        <dbReference type="EMBL" id="CAG4719768.1"/>
    </source>
</evidence>
<dbReference type="Gene3D" id="3.40.50.720">
    <property type="entry name" value="NAD(P)-binding Rossmann-like Domain"/>
    <property type="match status" value="1"/>
</dbReference>
<evidence type="ECO:0000256" key="11">
    <source>
        <dbReference type="ARBA" id="ARBA00048008"/>
    </source>
</evidence>
<evidence type="ECO:0000256" key="18">
    <source>
        <dbReference type="ARBA" id="ARBA00048739"/>
    </source>
</evidence>
<evidence type="ECO:0000256" key="21">
    <source>
        <dbReference type="ARBA" id="ARBA00049188"/>
    </source>
</evidence>
<dbReference type="AlphaFoldDB" id="A0A8D7ZEN5"/>
<dbReference type="SUPFAM" id="SSF51735">
    <property type="entry name" value="NAD(P)-binding Rossmann-fold domains"/>
    <property type="match status" value="1"/>
</dbReference>
<evidence type="ECO:0000256" key="19">
    <source>
        <dbReference type="ARBA" id="ARBA00048921"/>
    </source>
</evidence>
<dbReference type="GO" id="GO:0047034">
    <property type="term" value="F:15-hydroxyicosatetraenoate dehydrogenase activity"/>
    <property type="evidence" value="ECO:0007669"/>
    <property type="project" value="UniProtKB-EC"/>
</dbReference>
<comment type="catalytic activity">
    <reaction evidence="19">
        <text>resolvin D2 + NAD(+) = 16-oxoresolvin D2 + NADH + H(+)</text>
        <dbReference type="Rhea" id="RHEA:53588"/>
        <dbReference type="ChEBI" id="CHEBI:15378"/>
        <dbReference type="ChEBI" id="CHEBI:57540"/>
        <dbReference type="ChEBI" id="CHEBI:57945"/>
        <dbReference type="ChEBI" id="CHEBI:133367"/>
        <dbReference type="ChEBI" id="CHEBI:137498"/>
    </reaction>
    <physiologicalReaction direction="left-to-right" evidence="19">
        <dbReference type="Rhea" id="RHEA:53589"/>
    </physiologicalReaction>
</comment>
<comment type="catalytic activity">
    <reaction evidence="12">
        <text>15-oxo-(5S,6R)-dihydroxy-(7E,9E,11Z)-eicosatrienoate + NADH + H(+) = (5S,6R,15S)-trihydroxy-(7E,9E,11Z)-eicosatrienoate + NAD(+)</text>
        <dbReference type="Rhea" id="RHEA:41596"/>
        <dbReference type="ChEBI" id="CHEBI:15378"/>
        <dbReference type="ChEBI" id="CHEBI:57540"/>
        <dbReference type="ChEBI" id="CHEBI:57945"/>
        <dbReference type="ChEBI" id="CHEBI:78325"/>
        <dbReference type="ChEBI" id="CHEBI:78329"/>
    </reaction>
    <physiologicalReaction direction="left-to-right" evidence="12">
        <dbReference type="Rhea" id="RHEA:41597"/>
    </physiologicalReaction>
</comment>
<comment type="catalytic activity">
    <reaction evidence="20">
        <text>(15S)-hydroxy-(5Z,8Z,11Z,13E)-eicosatetraenoate + NAD(+) = 15-oxo-(5Z,8Z,11Z,13E)-eicosatetraenoate + NADH + H(+)</text>
        <dbReference type="Rhea" id="RHEA:23260"/>
        <dbReference type="ChEBI" id="CHEBI:15378"/>
        <dbReference type="ChEBI" id="CHEBI:57409"/>
        <dbReference type="ChEBI" id="CHEBI:57410"/>
        <dbReference type="ChEBI" id="CHEBI:57540"/>
        <dbReference type="ChEBI" id="CHEBI:57945"/>
        <dbReference type="EC" id="1.1.1.232"/>
    </reaction>
    <physiologicalReaction direction="left-to-right" evidence="20">
        <dbReference type="Rhea" id="RHEA:23261"/>
    </physiologicalReaction>
</comment>
<evidence type="ECO:0000256" key="16">
    <source>
        <dbReference type="ARBA" id="ARBA00048535"/>
    </source>
</evidence>
<evidence type="ECO:0000256" key="14">
    <source>
        <dbReference type="ARBA" id="ARBA00048170"/>
    </source>
</evidence>
<sequence>MKIQGCVAVVTGGASGIGKATCQTLAAKGAKVCIVDVNGTQGKEAADELTLSYGAGNILFAQADISCQEQFKGAFDKVKSTFGRVDVLVNNAGIVNEVDWRTVVNVNLVGTISGTTLAVEYMGKKNGGSGGVIINIGSIIGLSPGDSHIFPTYASTKAAVIANTLSWSANPRLKEEGFRFNVVCPHIVDTPLIHNITQESYIDIAADIVAGFKAGEKIKPSSVAQVILELIEDDTKNGVIMKVTMEKVEQVEYPTPISSSGK</sequence>
<accession>A0A8D7ZEN5</accession>
<comment type="catalytic activity">
    <reaction evidence="16">
        <text>lipoxin A4 + NAD(+) = 15-oxo-(5S,6R)-dihydroxy-(7E,9E,11Z,13E)-eicosatetraenoate + NADH + H(+)</text>
        <dbReference type="Rhea" id="RHEA:41572"/>
        <dbReference type="ChEBI" id="CHEBI:15378"/>
        <dbReference type="ChEBI" id="CHEBI:57540"/>
        <dbReference type="ChEBI" id="CHEBI:57945"/>
        <dbReference type="ChEBI" id="CHEBI:67026"/>
        <dbReference type="ChEBI" id="CHEBI:78311"/>
    </reaction>
    <physiologicalReaction direction="left-to-right" evidence="16">
        <dbReference type="Rhea" id="RHEA:41573"/>
    </physiologicalReaction>
</comment>
<evidence type="ECO:0000256" key="15">
    <source>
        <dbReference type="ARBA" id="ARBA00048393"/>
    </source>
</evidence>
<dbReference type="PRINTS" id="PR00080">
    <property type="entry name" value="SDRFAMILY"/>
</dbReference>
<comment type="catalytic activity">
    <reaction evidence="9">
        <text>prostaglandin E1 + NAD(+) = 15-oxoprostaglandin E1 + NADH + H(+)</text>
        <dbReference type="Rhea" id="RHEA:16477"/>
        <dbReference type="ChEBI" id="CHEBI:15378"/>
        <dbReference type="ChEBI" id="CHEBI:57397"/>
        <dbReference type="ChEBI" id="CHEBI:57401"/>
        <dbReference type="ChEBI" id="CHEBI:57540"/>
        <dbReference type="ChEBI" id="CHEBI:57945"/>
    </reaction>
    <physiologicalReaction direction="left-to-right" evidence="9">
        <dbReference type="Rhea" id="RHEA:16478"/>
    </physiologicalReaction>
</comment>
<dbReference type="PRINTS" id="PR00081">
    <property type="entry name" value="GDHRDH"/>
</dbReference>
<dbReference type="InterPro" id="IPR002347">
    <property type="entry name" value="SDR_fam"/>
</dbReference>
<comment type="function">
    <text evidence="8">Catalyzes the NAD-dependent dehydrogenation (oxidation) of a broad array of hydroxylated polyunsaturated fatty acids (mainly eicosanoids and docosanoids, including prostaglandins, lipoxins and resolvins), yielding their corresponding keto (oxo) metabolites. Decreases the levels of the pro-proliferative prostaglandins such as prostaglandin E2 (whose activity is increased in cancer because of an increase in the expression of cyclooxygenase 2) and generates oxo-fatty acid products that can profoundly influence cell function by abrogating pro-inflammatory cytokine expression. Converts resolvins E1, D1 and D2 to their oxo products, which represents a mode of resolvin inactivation. Resolvin E1 plays important roles during the resolution phase of acute inflammation, while resolvins D1 and D2 have a unique role in obesity-induced adipose inflammation.</text>
</comment>
<comment type="catalytic activity">
    <reaction evidence="18">
        <text>prostaglandin E2 + NAD(+) = 15-oxoprostaglandin E2 + NADH + H(+)</text>
        <dbReference type="Rhea" id="RHEA:11876"/>
        <dbReference type="ChEBI" id="CHEBI:15378"/>
        <dbReference type="ChEBI" id="CHEBI:57400"/>
        <dbReference type="ChEBI" id="CHEBI:57540"/>
        <dbReference type="ChEBI" id="CHEBI:57945"/>
        <dbReference type="ChEBI" id="CHEBI:606564"/>
        <dbReference type="EC" id="1.1.1.141"/>
    </reaction>
    <physiologicalReaction direction="left-to-right" evidence="18">
        <dbReference type="Rhea" id="RHEA:11877"/>
    </physiologicalReaction>
</comment>
<dbReference type="EMBL" id="OD960292">
    <property type="protein sequence ID" value="CAG4719768.1"/>
    <property type="molecule type" value="mRNA"/>
</dbReference>
<evidence type="ECO:0000256" key="2">
    <source>
        <dbReference type="ARBA" id="ARBA00023002"/>
    </source>
</evidence>
<comment type="catalytic activity">
    <reaction evidence="21">
        <text>resolvin E1 + NAD(+) = 18-oxo-resolvin E1 + NADH + H(+)</text>
        <dbReference type="Rhea" id="RHEA:49244"/>
        <dbReference type="ChEBI" id="CHEBI:15378"/>
        <dbReference type="ChEBI" id="CHEBI:57540"/>
        <dbReference type="ChEBI" id="CHEBI:57945"/>
        <dbReference type="ChEBI" id="CHEBI:91000"/>
        <dbReference type="ChEBI" id="CHEBI:91001"/>
    </reaction>
    <physiologicalReaction direction="left-to-right" evidence="21">
        <dbReference type="Rhea" id="RHEA:49245"/>
    </physiologicalReaction>
</comment>
<name>A0A8D7ZEN5_9MOLL</name>
<comment type="catalytic activity">
    <reaction evidence="14">
        <text>resolvin D1 + NAD(+) = 17-oxoresolvin D1 + NADH + H(+)</text>
        <dbReference type="Rhea" id="RHEA:50128"/>
        <dbReference type="ChEBI" id="CHEBI:15378"/>
        <dbReference type="ChEBI" id="CHEBI:57540"/>
        <dbReference type="ChEBI" id="CHEBI:57945"/>
        <dbReference type="ChEBI" id="CHEBI:132079"/>
        <dbReference type="ChEBI" id="CHEBI:132081"/>
    </reaction>
    <physiologicalReaction direction="left-to-right" evidence="14">
        <dbReference type="Rhea" id="RHEA:50129"/>
    </physiologicalReaction>
</comment>
<dbReference type="Pfam" id="PF00106">
    <property type="entry name" value="adh_short"/>
    <property type="match status" value="1"/>
</dbReference>
<proteinExistence type="evidence at transcript level"/>
<reference evidence="23" key="1">
    <citation type="submission" date="2021-04" db="EMBL/GenBank/DDBJ databases">
        <authorList>
            <person name="Leclere L."/>
        </authorList>
    </citation>
    <scope>NUCLEOTIDE SEQUENCE</scope>
</reference>
<evidence type="ECO:0000256" key="12">
    <source>
        <dbReference type="ARBA" id="ARBA00048140"/>
    </source>
</evidence>
<comment type="catalytic activity">
    <reaction evidence="17">
        <text>prostaglandin A1 + NAD(+) = 15-oxo-prostaglandin A1 + NADH + H(+)</text>
        <dbReference type="Rhea" id="RHEA:41263"/>
        <dbReference type="ChEBI" id="CHEBI:15378"/>
        <dbReference type="ChEBI" id="CHEBI:57398"/>
        <dbReference type="ChEBI" id="CHEBI:57540"/>
        <dbReference type="ChEBI" id="CHEBI:57945"/>
        <dbReference type="ChEBI" id="CHEBI:85072"/>
    </reaction>
    <physiologicalReaction direction="left-to-right" evidence="17">
        <dbReference type="Rhea" id="RHEA:41264"/>
    </physiologicalReaction>
</comment>
<dbReference type="PANTHER" id="PTHR44229">
    <property type="entry name" value="15-HYDROXYPROSTAGLANDIN DEHYDROGENASE [NAD(+)]"/>
    <property type="match status" value="1"/>
</dbReference>
<comment type="catalytic activity">
    <reaction evidence="10">
        <text>resolvin D1 + NAD(+) = 8-oxoresolvin D1 + NADH + H(+)</text>
        <dbReference type="Rhea" id="RHEA:50124"/>
        <dbReference type="ChEBI" id="CHEBI:15378"/>
        <dbReference type="ChEBI" id="CHEBI:57540"/>
        <dbReference type="ChEBI" id="CHEBI:57945"/>
        <dbReference type="ChEBI" id="CHEBI:132079"/>
        <dbReference type="ChEBI" id="CHEBI:132080"/>
    </reaction>
    <physiologicalReaction direction="left-to-right" evidence="10">
        <dbReference type="Rhea" id="RHEA:50125"/>
    </physiologicalReaction>
</comment>
<evidence type="ECO:0000256" key="5">
    <source>
        <dbReference type="ARBA" id="ARBA00040276"/>
    </source>
</evidence>
<evidence type="ECO:0000256" key="9">
    <source>
        <dbReference type="ARBA" id="ARBA00047325"/>
    </source>
</evidence>
<comment type="catalytic activity">
    <reaction evidence="11">
        <text>14-hydroxy-(4Z,7Z,10Z,12E,16Z,19Z)-docosahexaenoate + NAD(+) = 14-oxo-(4Z,7Z,10Z,12E,16Z,19Z)-docosahexaenoate + NADH + H(+)</text>
        <dbReference type="Rhea" id="RHEA:48952"/>
        <dbReference type="ChEBI" id="CHEBI:15378"/>
        <dbReference type="ChEBI" id="CHEBI:57540"/>
        <dbReference type="ChEBI" id="CHEBI:57945"/>
        <dbReference type="ChEBI" id="CHEBI:90866"/>
        <dbReference type="ChEBI" id="CHEBI:90867"/>
    </reaction>
    <physiologicalReaction direction="left-to-right" evidence="11">
        <dbReference type="Rhea" id="RHEA:48953"/>
    </physiologicalReaction>
</comment>
<dbReference type="GO" id="GO:0005737">
    <property type="term" value="C:cytoplasm"/>
    <property type="evidence" value="ECO:0007669"/>
    <property type="project" value="TreeGrafter"/>
</dbReference>
<evidence type="ECO:0000256" key="10">
    <source>
        <dbReference type="ARBA" id="ARBA00047672"/>
    </source>
</evidence>
<comment type="similarity">
    <text evidence="1 22">Belongs to the short-chain dehydrogenases/reductases (SDR) family.</text>
</comment>
<evidence type="ECO:0000256" key="13">
    <source>
        <dbReference type="ARBA" id="ARBA00048144"/>
    </source>
</evidence>
<comment type="catalytic activity">
    <reaction evidence="15">
        <text>resolvin D2 + NAD(+) = 7-oxoresolvin D2 + NADH + H(+)</text>
        <dbReference type="Rhea" id="RHEA:53584"/>
        <dbReference type="ChEBI" id="CHEBI:15378"/>
        <dbReference type="ChEBI" id="CHEBI:57540"/>
        <dbReference type="ChEBI" id="CHEBI:57945"/>
        <dbReference type="ChEBI" id="CHEBI:133367"/>
        <dbReference type="ChEBI" id="CHEBI:137497"/>
    </reaction>
    <physiologicalReaction direction="left-to-right" evidence="15">
        <dbReference type="Rhea" id="RHEA:53585"/>
    </physiologicalReaction>
</comment>
<comment type="catalytic activity">
    <reaction evidence="13">
        <text>(11R)-hydroxy-(5Z,8Z,12E,14Z)-eicosatetraenoate + NAD(+) = 11-oxo-(5Z,8Z,12E,14Z)-eicosatetraenoate + NADH + H(+)</text>
        <dbReference type="Rhea" id="RHEA:48640"/>
        <dbReference type="ChEBI" id="CHEBI:15378"/>
        <dbReference type="ChEBI" id="CHEBI:57540"/>
        <dbReference type="ChEBI" id="CHEBI:57945"/>
        <dbReference type="ChEBI" id="CHEBI:78836"/>
        <dbReference type="ChEBI" id="CHEBI:90697"/>
    </reaction>
    <physiologicalReaction direction="left-to-right" evidence="13">
        <dbReference type="Rhea" id="RHEA:48641"/>
    </physiologicalReaction>
</comment>
<evidence type="ECO:0000256" key="17">
    <source>
        <dbReference type="ARBA" id="ARBA00048611"/>
    </source>
</evidence>
<dbReference type="FunFam" id="3.40.50.720:FF:000149">
    <property type="entry name" value="15-hydroxyprostaglandin dehydrogenase [NAD(+)]"/>
    <property type="match status" value="1"/>
</dbReference>
<dbReference type="PANTHER" id="PTHR44229:SF4">
    <property type="entry name" value="15-HYDROXYPROSTAGLANDIN DEHYDROGENASE [NAD(+)]"/>
    <property type="match status" value="1"/>
</dbReference>
<evidence type="ECO:0000256" key="1">
    <source>
        <dbReference type="ARBA" id="ARBA00006484"/>
    </source>
</evidence>